<sequence>MGSEWDKFTERTITSLKLHECIRRPFTDELDVITRLSNTEVSEKLQGWLRQLPNILPDGEALSNEQRTKGNEMFKGKSSNHLVLQAYNKAIFAAPSGSRALALGHANRAVVLIRLGRFREAYDDCQLALDGDYPDEMRLKVCFRQAECVENMNDPRKLGPIINGISKKVTDPSKSAWRKMQTLQAKYDAAEKHPVEDAALSDDNFLGDITMCPTCGSACYCSIQCRDDHRPVHRFECVGYQKRLWYFIGIAHLGIRCFLDGFDTIRSEILKLNDNTIPSFIELLNEVTSDGKEGFGNYRQMMGLVTNFEKKPIDDIIHYAMAAQMLAIYLFEFTPFISEYGLPHGKTACNLRNCCAALIMRHIGQLVCNGHAISELRAESTCSLNYGPQREAFVLLQEDSFLPQAGLLHLCFSSSRVFTAIYPQISMFNHNCQPNIRNHFNGSTLTVYTTRVIGRWSEIENCYGPHYKLMTGEKRLMYLQQQYCFECDCYRCRLKDVHDTYLREYNMWTSIFRQS</sequence>
<comment type="subcellular location">
    <subcellularLocation>
        <location evidence="2">Cytoplasm</location>
    </subcellularLocation>
    <subcellularLocation>
        <location evidence="1">Nucleus</location>
    </subcellularLocation>
</comment>
<dbReference type="SUPFAM" id="SSF82199">
    <property type="entry name" value="SET domain"/>
    <property type="match status" value="1"/>
</dbReference>
<dbReference type="InterPro" id="IPR002893">
    <property type="entry name" value="Znf_MYND"/>
</dbReference>
<reference evidence="14" key="1">
    <citation type="submission" date="2013-09" db="EMBL/GenBank/DDBJ databases">
        <title>The Genome Sequence of Anopheles maculatus species B.</title>
        <authorList>
            <consortium name="The Broad Institute Genomics Platform"/>
            <person name="Neafsey D.E."/>
            <person name="Besansky N."/>
            <person name="Howell P."/>
            <person name="Walton C."/>
            <person name="Young S.K."/>
            <person name="Zeng Q."/>
            <person name="Gargeya S."/>
            <person name="Fitzgerald M."/>
            <person name="Haas B."/>
            <person name="Abouelleil A."/>
            <person name="Allen A.W."/>
            <person name="Alvarado L."/>
            <person name="Arachchi H.M."/>
            <person name="Berlin A.M."/>
            <person name="Chapman S.B."/>
            <person name="Gainer-Dewar J."/>
            <person name="Goldberg J."/>
            <person name="Griggs A."/>
            <person name="Gujja S."/>
            <person name="Hansen M."/>
            <person name="Howarth C."/>
            <person name="Imamovic A."/>
            <person name="Ireland A."/>
            <person name="Larimer J."/>
            <person name="McCowan C."/>
            <person name="Murphy C."/>
            <person name="Pearson M."/>
            <person name="Poon T.W."/>
            <person name="Priest M."/>
            <person name="Roberts A."/>
            <person name="Saif S."/>
            <person name="Shea T."/>
            <person name="Sisk P."/>
            <person name="Sykes S."/>
            <person name="Wortman J."/>
            <person name="Nusbaum C."/>
            <person name="Birren B."/>
        </authorList>
    </citation>
    <scope>NUCLEOTIDE SEQUENCE [LARGE SCALE GENOMIC DNA]</scope>
    <source>
        <strain evidence="14">maculatus3</strain>
    </source>
</reference>
<keyword evidence="9" id="KW-0862">Zinc</keyword>
<dbReference type="AlphaFoldDB" id="A0A182S782"/>
<name>A0A182S782_9DIPT</name>
<comment type="catalytic activity">
    <reaction evidence="11">
        <text>L-lysyl-[protein] + S-adenosyl-L-methionine = N(6)-methyl-L-lysyl-[protein] + S-adenosyl-L-homocysteine + H(+)</text>
        <dbReference type="Rhea" id="RHEA:51736"/>
        <dbReference type="Rhea" id="RHEA-COMP:9752"/>
        <dbReference type="Rhea" id="RHEA-COMP:13053"/>
        <dbReference type="ChEBI" id="CHEBI:15378"/>
        <dbReference type="ChEBI" id="CHEBI:29969"/>
        <dbReference type="ChEBI" id="CHEBI:57856"/>
        <dbReference type="ChEBI" id="CHEBI:59789"/>
        <dbReference type="ChEBI" id="CHEBI:61929"/>
    </reaction>
</comment>
<keyword evidence="5" id="KW-0808">Transferase</keyword>
<evidence type="ECO:0000256" key="6">
    <source>
        <dbReference type="ARBA" id="ARBA00022691"/>
    </source>
</evidence>
<evidence type="ECO:0000256" key="10">
    <source>
        <dbReference type="ARBA" id="ARBA00023242"/>
    </source>
</evidence>
<organism evidence="13 14">
    <name type="scientific">Anopheles maculatus</name>
    <dbReference type="NCBI Taxonomy" id="74869"/>
    <lineage>
        <taxon>Eukaryota</taxon>
        <taxon>Metazoa</taxon>
        <taxon>Ecdysozoa</taxon>
        <taxon>Arthropoda</taxon>
        <taxon>Hexapoda</taxon>
        <taxon>Insecta</taxon>
        <taxon>Pterygota</taxon>
        <taxon>Neoptera</taxon>
        <taxon>Endopterygota</taxon>
        <taxon>Diptera</taxon>
        <taxon>Nematocera</taxon>
        <taxon>Culicoidea</taxon>
        <taxon>Culicidae</taxon>
        <taxon>Anophelinae</taxon>
        <taxon>Anopheles</taxon>
        <taxon>Anopheles maculatus group</taxon>
    </lineage>
</organism>
<dbReference type="Proteomes" id="UP000075901">
    <property type="component" value="Unassembled WGS sequence"/>
</dbReference>
<evidence type="ECO:0000256" key="4">
    <source>
        <dbReference type="ARBA" id="ARBA00022603"/>
    </source>
</evidence>
<evidence type="ECO:0000256" key="11">
    <source>
        <dbReference type="ARBA" id="ARBA00048985"/>
    </source>
</evidence>
<protein>
    <recommendedName>
        <fullName evidence="12">MYND-type domain-containing protein</fullName>
    </recommendedName>
</protein>
<evidence type="ECO:0000256" key="2">
    <source>
        <dbReference type="ARBA" id="ARBA00004496"/>
    </source>
</evidence>
<dbReference type="GO" id="GO:0042826">
    <property type="term" value="F:histone deacetylase binding"/>
    <property type="evidence" value="ECO:0007669"/>
    <property type="project" value="TreeGrafter"/>
</dbReference>
<keyword evidence="10" id="KW-0539">Nucleus</keyword>
<dbReference type="GO" id="GO:0008168">
    <property type="term" value="F:methyltransferase activity"/>
    <property type="evidence" value="ECO:0007669"/>
    <property type="project" value="UniProtKB-KW"/>
</dbReference>
<evidence type="ECO:0000256" key="5">
    <source>
        <dbReference type="ARBA" id="ARBA00022679"/>
    </source>
</evidence>
<evidence type="ECO:0000256" key="7">
    <source>
        <dbReference type="ARBA" id="ARBA00022723"/>
    </source>
</evidence>
<evidence type="ECO:0000313" key="14">
    <source>
        <dbReference type="Proteomes" id="UP000075901"/>
    </source>
</evidence>
<evidence type="ECO:0000259" key="12">
    <source>
        <dbReference type="Pfam" id="PF01753"/>
    </source>
</evidence>
<dbReference type="GO" id="GO:0032259">
    <property type="term" value="P:methylation"/>
    <property type="evidence" value="ECO:0007669"/>
    <property type="project" value="UniProtKB-KW"/>
</dbReference>
<keyword evidence="6" id="KW-0949">S-adenosyl-L-methionine</keyword>
<evidence type="ECO:0000256" key="8">
    <source>
        <dbReference type="ARBA" id="ARBA00022771"/>
    </source>
</evidence>
<keyword evidence="7" id="KW-0479">Metal-binding</keyword>
<keyword evidence="14" id="KW-1185">Reference proteome</keyword>
<dbReference type="InterPro" id="IPR046341">
    <property type="entry name" value="SET_dom_sf"/>
</dbReference>
<evidence type="ECO:0000256" key="9">
    <source>
        <dbReference type="ARBA" id="ARBA00022833"/>
    </source>
</evidence>
<dbReference type="InterPro" id="IPR044421">
    <property type="entry name" value="SMYD4_SET"/>
</dbReference>
<dbReference type="GO" id="GO:0008270">
    <property type="term" value="F:zinc ion binding"/>
    <property type="evidence" value="ECO:0007669"/>
    <property type="project" value="UniProtKB-KW"/>
</dbReference>
<dbReference type="PANTHER" id="PTHR46165">
    <property type="entry name" value="SET AND MYND DOMAIN-CONTAINING PROTEIN 4"/>
    <property type="match status" value="1"/>
</dbReference>
<dbReference type="PANTHER" id="PTHR46165:SF2">
    <property type="entry name" value="SET AND MYND DOMAIN-CONTAINING PROTEIN 4"/>
    <property type="match status" value="1"/>
</dbReference>
<dbReference type="Gene3D" id="1.10.220.160">
    <property type="match status" value="1"/>
</dbReference>
<reference evidence="13" key="2">
    <citation type="submission" date="2020-05" db="UniProtKB">
        <authorList>
            <consortium name="EnsemblMetazoa"/>
        </authorList>
    </citation>
    <scope>IDENTIFICATION</scope>
    <source>
        <strain evidence="13">maculatus3</strain>
    </source>
</reference>
<keyword evidence="3" id="KW-0963">Cytoplasm</keyword>
<dbReference type="CDD" id="cd10536">
    <property type="entry name" value="SET_SMYD4"/>
    <property type="match status" value="1"/>
</dbReference>
<dbReference type="Pfam" id="PF01753">
    <property type="entry name" value="zf-MYND"/>
    <property type="match status" value="1"/>
</dbReference>
<evidence type="ECO:0000256" key="3">
    <source>
        <dbReference type="ARBA" id="ARBA00022490"/>
    </source>
</evidence>
<dbReference type="Gene3D" id="1.25.40.10">
    <property type="entry name" value="Tetratricopeptide repeat domain"/>
    <property type="match status" value="1"/>
</dbReference>
<proteinExistence type="predicted"/>
<feature type="domain" description="MYND-type" evidence="12">
    <location>
        <begin position="211"/>
        <end position="237"/>
    </location>
</feature>
<evidence type="ECO:0000256" key="1">
    <source>
        <dbReference type="ARBA" id="ARBA00004123"/>
    </source>
</evidence>
<dbReference type="InterPro" id="IPR011990">
    <property type="entry name" value="TPR-like_helical_dom_sf"/>
</dbReference>
<dbReference type="SUPFAM" id="SSF144232">
    <property type="entry name" value="HIT/MYND zinc finger-like"/>
    <property type="match status" value="1"/>
</dbReference>
<dbReference type="Gene3D" id="6.10.140.2220">
    <property type="match status" value="1"/>
</dbReference>
<dbReference type="GO" id="GO:0005634">
    <property type="term" value="C:nucleus"/>
    <property type="evidence" value="ECO:0007669"/>
    <property type="project" value="UniProtKB-SubCell"/>
</dbReference>
<dbReference type="GO" id="GO:0005737">
    <property type="term" value="C:cytoplasm"/>
    <property type="evidence" value="ECO:0007669"/>
    <property type="project" value="UniProtKB-SubCell"/>
</dbReference>
<accession>A0A182S782</accession>
<dbReference type="EnsemblMetazoa" id="AMAM001066-RA">
    <property type="protein sequence ID" value="AMAM001066-PA"/>
    <property type="gene ID" value="AMAM001066"/>
</dbReference>
<dbReference type="InterPro" id="IPR052097">
    <property type="entry name" value="SET-MYND_domain_protein"/>
</dbReference>
<dbReference type="SUPFAM" id="SSF48452">
    <property type="entry name" value="TPR-like"/>
    <property type="match status" value="1"/>
</dbReference>
<keyword evidence="8" id="KW-0863">Zinc-finger</keyword>
<keyword evidence="4" id="KW-0489">Methyltransferase</keyword>
<dbReference type="VEuPathDB" id="VectorBase:AMAM001066"/>
<evidence type="ECO:0000313" key="13">
    <source>
        <dbReference type="EnsemblMetazoa" id="AMAM001066-PA"/>
    </source>
</evidence>
<dbReference type="Gene3D" id="2.170.270.10">
    <property type="entry name" value="SET domain"/>
    <property type="match status" value="1"/>
</dbReference>